<dbReference type="EMBL" id="GBXM01048483">
    <property type="protein sequence ID" value="JAH60094.1"/>
    <property type="molecule type" value="Transcribed_RNA"/>
</dbReference>
<evidence type="ECO:0000256" key="1">
    <source>
        <dbReference type="SAM" id="MobiDB-lite"/>
    </source>
</evidence>
<protein>
    <submittedName>
        <fullName evidence="2">Uncharacterized protein</fullName>
    </submittedName>
</protein>
<proteinExistence type="predicted"/>
<sequence length="25" mass="2805">MRISQTESHVTVSYQDQHNSAALTT</sequence>
<feature type="region of interest" description="Disordered" evidence="1">
    <location>
        <begin position="1"/>
        <end position="25"/>
    </location>
</feature>
<evidence type="ECO:0000313" key="2">
    <source>
        <dbReference type="EMBL" id="JAH60094.1"/>
    </source>
</evidence>
<reference evidence="2" key="2">
    <citation type="journal article" date="2015" name="Fish Shellfish Immunol.">
        <title>Early steps in the European eel (Anguilla anguilla)-Vibrio vulnificus interaction in the gills: Role of the RtxA13 toxin.</title>
        <authorList>
            <person name="Callol A."/>
            <person name="Pajuelo D."/>
            <person name="Ebbesson L."/>
            <person name="Teles M."/>
            <person name="MacKenzie S."/>
            <person name="Amaro C."/>
        </authorList>
    </citation>
    <scope>NUCLEOTIDE SEQUENCE</scope>
</reference>
<accession>A0A0E9U2F7</accession>
<name>A0A0E9U2F7_ANGAN</name>
<organism evidence="2">
    <name type="scientific">Anguilla anguilla</name>
    <name type="common">European freshwater eel</name>
    <name type="synonym">Muraena anguilla</name>
    <dbReference type="NCBI Taxonomy" id="7936"/>
    <lineage>
        <taxon>Eukaryota</taxon>
        <taxon>Metazoa</taxon>
        <taxon>Chordata</taxon>
        <taxon>Craniata</taxon>
        <taxon>Vertebrata</taxon>
        <taxon>Euteleostomi</taxon>
        <taxon>Actinopterygii</taxon>
        <taxon>Neopterygii</taxon>
        <taxon>Teleostei</taxon>
        <taxon>Anguilliformes</taxon>
        <taxon>Anguillidae</taxon>
        <taxon>Anguilla</taxon>
    </lineage>
</organism>
<reference evidence="2" key="1">
    <citation type="submission" date="2014-11" db="EMBL/GenBank/DDBJ databases">
        <authorList>
            <person name="Amaro Gonzalez C."/>
        </authorList>
    </citation>
    <scope>NUCLEOTIDE SEQUENCE</scope>
</reference>
<dbReference type="AlphaFoldDB" id="A0A0E9U2F7"/>